<feature type="region of interest" description="Disordered" evidence="1">
    <location>
        <begin position="292"/>
        <end position="359"/>
    </location>
</feature>
<protein>
    <submittedName>
        <fullName evidence="2">Uncharacterized protein</fullName>
    </submittedName>
</protein>
<dbReference type="Proteomes" id="UP000703269">
    <property type="component" value="Unassembled WGS sequence"/>
</dbReference>
<dbReference type="EMBL" id="BPQB01000012">
    <property type="protein sequence ID" value="GJE89303.1"/>
    <property type="molecule type" value="Genomic_DNA"/>
</dbReference>
<evidence type="ECO:0000313" key="3">
    <source>
        <dbReference type="Proteomes" id="UP000703269"/>
    </source>
</evidence>
<feature type="compositionally biased region" description="Basic and acidic residues" evidence="1">
    <location>
        <begin position="114"/>
        <end position="162"/>
    </location>
</feature>
<dbReference type="AlphaFoldDB" id="A0A9P3G6Q7"/>
<gene>
    <name evidence="2" type="ORF">PsYK624_054000</name>
</gene>
<evidence type="ECO:0000256" key="1">
    <source>
        <dbReference type="SAM" id="MobiDB-lite"/>
    </source>
</evidence>
<sequence length="359" mass="42231">MDYNGRKLKPLSTKPRTLADWIPAWNLRRETPERRAYRYFVGIDAHLSDDENERCAPDTDEEDAWKETHEPELVAAQEAERKRIEREERHRFRERTLRYEWRAVWSDESDFEEEIRREVTKERMAKEEEERKKAEEEQRRIAEEVARDDAEYLRQQREREGYAVDSNTEMSADDDWFVDSSESEDEDSSPMDKRTPSPIPFIWDEDGGNDADDEALGTLSDFEDKIDPSAYDPIEYCSQSSGIGGPEWAKRYRRRFRAQQKEQVPERQYVSHYADLKLETLSQMERYIAKYSDFGDGDCDKHERSSSSGAEDCDTHNSAAPAQSPKRPREDDEDDAVDSPRSTRRRLTPEGTYDSITHQ</sequence>
<feature type="region of interest" description="Disordered" evidence="1">
    <location>
        <begin position="109"/>
        <end position="217"/>
    </location>
</feature>
<organism evidence="2 3">
    <name type="scientific">Phanerochaete sordida</name>
    <dbReference type="NCBI Taxonomy" id="48140"/>
    <lineage>
        <taxon>Eukaryota</taxon>
        <taxon>Fungi</taxon>
        <taxon>Dikarya</taxon>
        <taxon>Basidiomycota</taxon>
        <taxon>Agaricomycotina</taxon>
        <taxon>Agaricomycetes</taxon>
        <taxon>Polyporales</taxon>
        <taxon>Phanerochaetaceae</taxon>
        <taxon>Phanerochaete</taxon>
    </lineage>
</organism>
<evidence type="ECO:0000313" key="2">
    <source>
        <dbReference type="EMBL" id="GJE89303.1"/>
    </source>
</evidence>
<comment type="caution">
    <text evidence="2">The sequence shown here is derived from an EMBL/GenBank/DDBJ whole genome shotgun (WGS) entry which is preliminary data.</text>
</comment>
<feature type="compositionally biased region" description="Acidic residues" evidence="1">
    <location>
        <begin position="203"/>
        <end position="215"/>
    </location>
</feature>
<proteinExistence type="predicted"/>
<name>A0A9P3G6Q7_9APHY</name>
<accession>A0A9P3G6Q7</accession>
<feature type="compositionally biased region" description="Acidic residues" evidence="1">
    <location>
        <begin position="171"/>
        <end position="189"/>
    </location>
</feature>
<keyword evidence="3" id="KW-1185">Reference proteome</keyword>
<reference evidence="2 3" key="1">
    <citation type="submission" date="2021-08" db="EMBL/GenBank/DDBJ databases">
        <title>Draft Genome Sequence of Phanerochaete sordida strain YK-624.</title>
        <authorList>
            <person name="Mori T."/>
            <person name="Dohra H."/>
            <person name="Suzuki T."/>
            <person name="Kawagishi H."/>
            <person name="Hirai H."/>
        </authorList>
    </citation>
    <scope>NUCLEOTIDE SEQUENCE [LARGE SCALE GENOMIC DNA]</scope>
    <source>
        <strain evidence="2 3">YK-624</strain>
    </source>
</reference>